<dbReference type="InterPro" id="IPR051678">
    <property type="entry name" value="AGP_Transferase"/>
</dbReference>
<proteinExistence type="predicted"/>
<dbReference type="Gene3D" id="3.90.1200.10">
    <property type="match status" value="1"/>
</dbReference>
<dbReference type="InterPro" id="IPR011009">
    <property type="entry name" value="Kinase-like_dom_sf"/>
</dbReference>
<dbReference type="Proteomes" id="UP000198538">
    <property type="component" value="Unassembled WGS sequence"/>
</dbReference>
<dbReference type="InterPro" id="IPR002575">
    <property type="entry name" value="Aminoglycoside_PTrfase"/>
</dbReference>
<accession>A0A1G5IUX3</accession>
<reference evidence="3" key="1">
    <citation type="submission" date="2016-10" db="EMBL/GenBank/DDBJ databases">
        <authorList>
            <person name="Varghese N."/>
            <person name="Submissions S."/>
        </authorList>
    </citation>
    <scope>NUCLEOTIDE SEQUENCE [LARGE SCALE GENOMIC DNA]</scope>
    <source>
        <strain evidence="3">BL9</strain>
    </source>
</reference>
<protein>
    <submittedName>
        <fullName evidence="2">Phosphotransferase enzyme family protein</fullName>
    </submittedName>
</protein>
<dbReference type="SUPFAM" id="SSF56112">
    <property type="entry name" value="Protein kinase-like (PK-like)"/>
    <property type="match status" value="1"/>
</dbReference>
<gene>
    <name evidence="2" type="ORF">SAMN05720606_109195</name>
</gene>
<evidence type="ECO:0000259" key="1">
    <source>
        <dbReference type="Pfam" id="PF01636"/>
    </source>
</evidence>
<dbReference type="GO" id="GO:0016740">
    <property type="term" value="F:transferase activity"/>
    <property type="evidence" value="ECO:0007669"/>
    <property type="project" value="UniProtKB-KW"/>
</dbReference>
<evidence type="ECO:0000313" key="2">
    <source>
        <dbReference type="EMBL" id="SCY79882.1"/>
    </source>
</evidence>
<name>A0A1G5IUX3_9BACL</name>
<dbReference type="PANTHER" id="PTHR21310">
    <property type="entry name" value="AMINOGLYCOSIDE PHOSPHOTRANSFERASE-RELATED-RELATED"/>
    <property type="match status" value="1"/>
</dbReference>
<dbReference type="EMBL" id="FMVM01000009">
    <property type="protein sequence ID" value="SCY79882.1"/>
    <property type="molecule type" value="Genomic_DNA"/>
</dbReference>
<evidence type="ECO:0000313" key="3">
    <source>
        <dbReference type="Proteomes" id="UP000198538"/>
    </source>
</evidence>
<keyword evidence="2" id="KW-0808">Transferase</keyword>
<dbReference type="AlphaFoldDB" id="A0A1G5IUX3"/>
<organism evidence="2 3">
    <name type="scientific">Paenibacillus polysaccharolyticus</name>
    <dbReference type="NCBI Taxonomy" id="582692"/>
    <lineage>
        <taxon>Bacteria</taxon>
        <taxon>Bacillati</taxon>
        <taxon>Bacillota</taxon>
        <taxon>Bacilli</taxon>
        <taxon>Bacillales</taxon>
        <taxon>Paenibacillaceae</taxon>
        <taxon>Paenibacillus</taxon>
    </lineage>
</organism>
<dbReference type="RefSeq" id="WP_090920986.1">
    <property type="nucleotide sequence ID" value="NZ_FMVM01000009.1"/>
</dbReference>
<dbReference type="Pfam" id="PF01636">
    <property type="entry name" value="APH"/>
    <property type="match status" value="1"/>
</dbReference>
<keyword evidence="3" id="KW-1185">Reference proteome</keyword>
<feature type="domain" description="Aminoglycoside phosphotransferase" evidence="1">
    <location>
        <begin position="65"/>
        <end position="241"/>
    </location>
</feature>
<dbReference type="STRING" id="582692.SAMN05720606_109195"/>
<sequence>MNTELRNTMQNTIDRFVLPNAEILSIKDQDLAYGTSAVELKRHEILLRNDTRDWSINLISKRASLSERRTLNYLYDQSANVPFSFTLNMASNSREYLCMQDVDYERDYNNLDIELLQKNEQAALADIHAFNYKKYYKLQWLPLLDSRYIKSVLNEKWGPTWNNAKSDPNFISHFGDLIPEIDKVAEHIVKDMDKVLRDESSHTLVHNDLHPGNTLVHKNRNVYFIDWEEAHYGSLYIDVALRYRELSQAENYRMLMNSRGLNLSQDKYKLNYTITSRYLGLRYMSWFLSTWKDDKRWLDELNKYINMTIS</sequence>